<sequence length="192" mass="21491">MSSTATIIPFNFLHADQIFPLVTPDLSDMLQQGKGNNMYMPTDGGVDRAERWVAVHRNLTLSSLLWKTVNAHQGTIGAEWQTSCFFCSLLDISPESTQATSMQANLISSSETDNAQTFAVHSYVDNQVRLSTTLCLIQFHPTTQGLSYYCLHTYSQIWSVSHTQNPYEIISNYDIQSVEELVANGFIIESKN</sequence>
<dbReference type="EMBL" id="BAABUK010000013">
    <property type="protein sequence ID" value="GAA5812512.1"/>
    <property type="molecule type" value="Genomic_DNA"/>
</dbReference>
<accession>A0ABP9Z083</accession>
<keyword evidence="2" id="KW-1185">Reference proteome</keyword>
<evidence type="ECO:0000313" key="2">
    <source>
        <dbReference type="Proteomes" id="UP001473302"/>
    </source>
</evidence>
<dbReference type="Proteomes" id="UP001473302">
    <property type="component" value="Unassembled WGS sequence"/>
</dbReference>
<proteinExistence type="predicted"/>
<gene>
    <name evidence="1" type="ORF">MFLAVUS_005968</name>
</gene>
<name>A0ABP9Z083_9FUNG</name>
<comment type="caution">
    <text evidence="1">The sequence shown here is derived from an EMBL/GenBank/DDBJ whole genome shotgun (WGS) entry which is preliminary data.</text>
</comment>
<protein>
    <submittedName>
        <fullName evidence="1">Uncharacterized protein</fullName>
    </submittedName>
</protein>
<reference evidence="1 2" key="1">
    <citation type="submission" date="2024-04" db="EMBL/GenBank/DDBJ databases">
        <title>genome sequences of Mucor flavus KT1a and Helicostylum pulchrum KT1b strains isolated from the surface of a dry-aged beef.</title>
        <authorList>
            <person name="Toyotome T."/>
            <person name="Hosono M."/>
            <person name="Torimaru M."/>
            <person name="Fukuda K."/>
            <person name="Mikami N."/>
        </authorList>
    </citation>
    <scope>NUCLEOTIDE SEQUENCE [LARGE SCALE GENOMIC DNA]</scope>
    <source>
        <strain evidence="1 2">KT1a</strain>
    </source>
</reference>
<organism evidence="1 2">
    <name type="scientific">Mucor flavus</name>
    <dbReference type="NCBI Taxonomy" id="439312"/>
    <lineage>
        <taxon>Eukaryota</taxon>
        <taxon>Fungi</taxon>
        <taxon>Fungi incertae sedis</taxon>
        <taxon>Mucoromycota</taxon>
        <taxon>Mucoromycotina</taxon>
        <taxon>Mucoromycetes</taxon>
        <taxon>Mucorales</taxon>
        <taxon>Mucorineae</taxon>
        <taxon>Mucoraceae</taxon>
        <taxon>Mucor</taxon>
    </lineage>
</organism>
<evidence type="ECO:0000313" key="1">
    <source>
        <dbReference type="EMBL" id="GAA5812512.1"/>
    </source>
</evidence>